<dbReference type="EMBL" id="DS995908">
    <property type="protein sequence ID" value="EEA18504.1"/>
    <property type="molecule type" value="Genomic_DNA"/>
</dbReference>
<evidence type="ECO:0000256" key="4">
    <source>
        <dbReference type="PROSITE-ProRule" id="PRU00094"/>
    </source>
</evidence>
<dbReference type="Gene3D" id="3.30.40.10">
    <property type="entry name" value="Zinc/RING finger domain, C3HC4 (zinc finger)"/>
    <property type="match status" value="1"/>
</dbReference>
<dbReference type="InterPro" id="IPR000679">
    <property type="entry name" value="Znf_GATA"/>
</dbReference>
<dbReference type="PROSITE" id="PS50114">
    <property type="entry name" value="GATA_ZN_FINGER_2"/>
    <property type="match status" value="1"/>
</dbReference>
<evidence type="ECO:0000256" key="2">
    <source>
        <dbReference type="ARBA" id="ARBA00022771"/>
    </source>
</evidence>
<dbReference type="InterPro" id="IPR017907">
    <property type="entry name" value="Znf_RING_CS"/>
</dbReference>
<organism evidence="8 9">
    <name type="scientific">Talaromyces marneffei (strain ATCC 18224 / CBS 334.59 / QM 7333)</name>
    <name type="common">Penicillium marneffei</name>
    <dbReference type="NCBI Taxonomy" id="441960"/>
    <lineage>
        <taxon>Eukaryota</taxon>
        <taxon>Fungi</taxon>
        <taxon>Dikarya</taxon>
        <taxon>Ascomycota</taxon>
        <taxon>Pezizomycotina</taxon>
        <taxon>Eurotiomycetes</taxon>
        <taxon>Eurotiomycetidae</taxon>
        <taxon>Eurotiales</taxon>
        <taxon>Trichocomaceae</taxon>
        <taxon>Talaromyces</taxon>
        <taxon>Talaromyces sect. Talaromyces</taxon>
    </lineage>
</organism>
<dbReference type="InterPro" id="IPR001841">
    <property type="entry name" value="Znf_RING"/>
</dbReference>
<feature type="domain" description="GATA-type" evidence="7">
    <location>
        <begin position="218"/>
        <end position="248"/>
    </location>
</feature>
<dbReference type="PhylomeDB" id="B6QWL5"/>
<name>B6QWL5_TALMQ</name>
<feature type="region of interest" description="Disordered" evidence="5">
    <location>
        <begin position="33"/>
        <end position="108"/>
    </location>
</feature>
<dbReference type="AlphaFoldDB" id="B6QWL5"/>
<dbReference type="SUPFAM" id="SSF57850">
    <property type="entry name" value="RING/U-box"/>
    <property type="match status" value="1"/>
</dbReference>
<protein>
    <recommendedName>
        <fullName evidence="10">RING-type domain-containing protein</fullName>
    </recommendedName>
</protein>
<sequence>METQQPPTPAQIVNWHALGFIYGVEERIATEAPTDILLESPASPPSTIPFDEDSPPRQLPSERVPSGEEVGEAAGSPSPVFEISDDEENHHTRPRRRRRGRPDYTYRDYQDTMEHAISAPTVGKRKREDSNVVDFQSRIKRFVKEVTEPYEALEQENKRLNQESHQLKKDKEQLQKDKEQLQKDKEQLRKNKEQLQKDKKQLQLQIQYLRRQIDEQKRRNILKCALCHRTFNESWKFLGCGHTLCQTCLEDIESKGLGFGYPCPYPECKKPIRFCLDFYPNVVEA</sequence>
<evidence type="ECO:0000259" key="6">
    <source>
        <dbReference type="PROSITE" id="PS50089"/>
    </source>
</evidence>
<evidence type="ECO:0000256" key="5">
    <source>
        <dbReference type="SAM" id="MobiDB-lite"/>
    </source>
</evidence>
<dbReference type="Proteomes" id="UP000001294">
    <property type="component" value="Unassembled WGS sequence"/>
</dbReference>
<evidence type="ECO:0000313" key="9">
    <source>
        <dbReference type="Proteomes" id="UP000001294"/>
    </source>
</evidence>
<evidence type="ECO:0000256" key="1">
    <source>
        <dbReference type="ARBA" id="ARBA00022723"/>
    </source>
</evidence>
<reference evidence="9" key="1">
    <citation type="journal article" date="2015" name="Genome Announc.">
        <title>Genome sequence of the AIDS-associated pathogen Penicillium marneffei (ATCC18224) and its near taxonomic relative Talaromyces stipitatus (ATCC10500).</title>
        <authorList>
            <person name="Nierman W.C."/>
            <person name="Fedorova-Abrams N.D."/>
            <person name="Andrianopoulos A."/>
        </authorList>
    </citation>
    <scope>NUCLEOTIDE SEQUENCE [LARGE SCALE GENOMIC DNA]</scope>
    <source>
        <strain evidence="9">ATCC 18224 / CBS 334.59 / QM 7333</strain>
    </source>
</reference>
<gene>
    <name evidence="8" type="ORF">PMAA_102780</name>
</gene>
<evidence type="ECO:0008006" key="10">
    <source>
        <dbReference type="Google" id="ProtNLM"/>
    </source>
</evidence>
<feature type="region of interest" description="Disordered" evidence="5">
    <location>
        <begin position="157"/>
        <end position="181"/>
    </location>
</feature>
<evidence type="ECO:0000259" key="7">
    <source>
        <dbReference type="PROSITE" id="PS50114"/>
    </source>
</evidence>
<dbReference type="PROSITE" id="PS50089">
    <property type="entry name" value="ZF_RING_2"/>
    <property type="match status" value="1"/>
</dbReference>
<dbReference type="VEuPathDB" id="FungiDB:PMAA_102780"/>
<keyword evidence="2 4" id="KW-0863">Zinc-finger</keyword>
<dbReference type="OrthoDB" id="4223277at2759"/>
<dbReference type="InterPro" id="IPR013083">
    <property type="entry name" value="Znf_RING/FYVE/PHD"/>
</dbReference>
<dbReference type="GO" id="GO:0043565">
    <property type="term" value="F:sequence-specific DNA binding"/>
    <property type="evidence" value="ECO:0007669"/>
    <property type="project" value="InterPro"/>
</dbReference>
<evidence type="ECO:0000256" key="3">
    <source>
        <dbReference type="ARBA" id="ARBA00022833"/>
    </source>
</evidence>
<dbReference type="Gene3D" id="1.20.5.1000">
    <property type="entry name" value="arf6 gtpase in complex with a specific effector, jip4"/>
    <property type="match status" value="1"/>
</dbReference>
<dbReference type="PROSITE" id="PS00518">
    <property type="entry name" value="ZF_RING_1"/>
    <property type="match status" value="1"/>
</dbReference>
<feature type="domain" description="RING-type" evidence="6">
    <location>
        <begin position="224"/>
        <end position="264"/>
    </location>
</feature>
<keyword evidence="1" id="KW-0479">Metal-binding</keyword>
<keyword evidence="3" id="KW-0862">Zinc</keyword>
<dbReference type="HOGENOM" id="CLU_943916_0_0_1"/>
<keyword evidence="9" id="KW-1185">Reference proteome</keyword>
<accession>B6QWL5</accession>
<dbReference type="GO" id="GO:0006355">
    <property type="term" value="P:regulation of DNA-templated transcription"/>
    <property type="evidence" value="ECO:0007669"/>
    <property type="project" value="InterPro"/>
</dbReference>
<evidence type="ECO:0000313" key="8">
    <source>
        <dbReference type="EMBL" id="EEA18504.1"/>
    </source>
</evidence>
<dbReference type="GO" id="GO:0008270">
    <property type="term" value="F:zinc ion binding"/>
    <property type="evidence" value="ECO:0007669"/>
    <property type="project" value="UniProtKB-KW"/>
</dbReference>
<proteinExistence type="predicted"/>